<reference evidence="2" key="1">
    <citation type="submission" date="2020-12" db="EMBL/GenBank/DDBJ databases">
        <title>Geomonas sp. Red875, isolated from river sediment.</title>
        <authorList>
            <person name="Xu Z."/>
            <person name="Zhang Z."/>
            <person name="Masuda Y."/>
            <person name="Itoh H."/>
            <person name="Senoo K."/>
        </authorList>
    </citation>
    <scope>NUCLEOTIDE SEQUENCE</scope>
    <source>
        <strain evidence="2">Red875</strain>
    </source>
</reference>
<comment type="caution">
    <text evidence="2">The sequence shown here is derived from an EMBL/GenBank/DDBJ whole genome shotgun (WGS) entry which is preliminary data.</text>
</comment>
<protein>
    <submittedName>
        <fullName evidence="2">Uncharacterized protein</fullName>
    </submittedName>
</protein>
<dbReference type="Proteomes" id="UP000636888">
    <property type="component" value="Unassembled WGS sequence"/>
</dbReference>
<dbReference type="AlphaFoldDB" id="A0A8J7JCM7"/>
<feature type="signal peptide" evidence="1">
    <location>
        <begin position="1"/>
        <end position="22"/>
    </location>
</feature>
<sequence length="270" mass="28835">MRKLMALFFALLVLTAGTAAWASFGALTLSANHHVPLQVSNDAGIKFDYDYLLYGNPQGTYYLKADGGGLNQLHITTDTSNLSGQVTTLNSPTTTPSGTFYLPTTGGRGYNDDVILMVSVKGPVPDDFAVTITATGYTWTPSTSVPTPSASDHQQTLSQTFYKSDLIYAASVYKPGPGTTWTLPLFYGQNTGDSSTAEYYMFIDLGAGNISGSYIDQGAVKVDYAFTDLSTTASFNVFSWCLASNQGEGINWTQQTSGTGSSGYTVNYTP</sequence>
<organism evidence="2 3">
    <name type="scientific">Geomesophilobacter sediminis</name>
    <dbReference type="NCBI Taxonomy" id="2798584"/>
    <lineage>
        <taxon>Bacteria</taxon>
        <taxon>Pseudomonadati</taxon>
        <taxon>Thermodesulfobacteriota</taxon>
        <taxon>Desulfuromonadia</taxon>
        <taxon>Geobacterales</taxon>
        <taxon>Geobacteraceae</taxon>
        <taxon>Geomesophilobacter</taxon>
    </lineage>
</organism>
<keyword evidence="1" id="KW-0732">Signal</keyword>
<evidence type="ECO:0000256" key="1">
    <source>
        <dbReference type="SAM" id="SignalP"/>
    </source>
</evidence>
<feature type="chain" id="PRO_5035170116" evidence="1">
    <location>
        <begin position="23"/>
        <end position="270"/>
    </location>
</feature>
<gene>
    <name evidence="2" type="ORF">JFN93_10185</name>
</gene>
<proteinExistence type="predicted"/>
<dbReference type="RefSeq" id="WP_199383964.1">
    <property type="nucleotide sequence ID" value="NZ_JAEMHM010000007.1"/>
</dbReference>
<dbReference type="EMBL" id="JAEMHM010000007">
    <property type="protein sequence ID" value="MBJ6725076.1"/>
    <property type="molecule type" value="Genomic_DNA"/>
</dbReference>
<keyword evidence="3" id="KW-1185">Reference proteome</keyword>
<accession>A0A8J7JCM7</accession>
<name>A0A8J7JCM7_9BACT</name>
<evidence type="ECO:0000313" key="3">
    <source>
        <dbReference type="Proteomes" id="UP000636888"/>
    </source>
</evidence>
<evidence type="ECO:0000313" key="2">
    <source>
        <dbReference type="EMBL" id="MBJ6725076.1"/>
    </source>
</evidence>